<evidence type="ECO:0000256" key="5">
    <source>
        <dbReference type="ARBA" id="ARBA00022729"/>
    </source>
</evidence>
<dbReference type="GO" id="GO:1901678">
    <property type="term" value="P:iron coordination entity transport"/>
    <property type="evidence" value="ECO:0007669"/>
    <property type="project" value="UniProtKB-ARBA"/>
</dbReference>
<dbReference type="PANTHER" id="PTHR30532:SF29">
    <property type="entry name" value="FE(3+) DICITRATE-BINDING PERIPLASMIC PROTEIN"/>
    <property type="match status" value="1"/>
</dbReference>
<name>A0A256G0A4_9HYPH</name>
<comment type="subcellular location">
    <subcellularLocation>
        <location evidence="1">Cell envelope</location>
    </subcellularLocation>
</comment>
<dbReference type="EMBL" id="NNRM01000053">
    <property type="protein sequence ID" value="OYR20458.1"/>
    <property type="molecule type" value="Genomic_DNA"/>
</dbReference>
<sequence>MAGINRREFNLAFMSMIVAEACVASVPALAGDDIRSIKHELGTTEITGKPTRVVALEFSFLQTLDVLGVVPVGISDDNQSARVEQLLGKKIDYASVGTRLEPNLELISTLSPDLIIADVTRHSAVYQQLSSIAPTIVLNSWEGDYDTIKSSVITIAEALGERAKGDEAIARHSEVMSKIIARIPTTEQRRILLAVATPDSLSLHTSSSFTGSVFKAMGLTPAIQSDKPVESGANLERLIAVSPEILLIGVDSGGTIVDQWKDNTAWTNIPAVQNHMAFEIDRTQFVRFRGLKIAELLAQEVLSKVYGGK</sequence>
<evidence type="ECO:0000256" key="3">
    <source>
        <dbReference type="ARBA" id="ARBA00022448"/>
    </source>
</evidence>
<dbReference type="STRING" id="419475.A8A54_12655"/>
<evidence type="ECO:0000313" key="7">
    <source>
        <dbReference type="EMBL" id="OYR20458.1"/>
    </source>
</evidence>
<keyword evidence="4" id="KW-0406">Ion transport</keyword>
<dbReference type="InterPro" id="IPR051313">
    <property type="entry name" value="Bact_iron-sidero_bind"/>
</dbReference>
<organism evidence="7 8">
    <name type="scientific">Brucella pseudogrignonensis</name>
    <dbReference type="NCBI Taxonomy" id="419475"/>
    <lineage>
        <taxon>Bacteria</taxon>
        <taxon>Pseudomonadati</taxon>
        <taxon>Pseudomonadota</taxon>
        <taxon>Alphaproteobacteria</taxon>
        <taxon>Hyphomicrobiales</taxon>
        <taxon>Brucellaceae</taxon>
        <taxon>Brucella/Ochrobactrum group</taxon>
        <taxon>Brucella</taxon>
    </lineage>
</organism>
<keyword evidence="4" id="KW-0408">Iron</keyword>
<keyword evidence="3" id="KW-0813">Transport</keyword>
<dbReference type="RefSeq" id="WP_094544760.1">
    <property type="nucleotide sequence ID" value="NZ_JBHEEM010000002.1"/>
</dbReference>
<evidence type="ECO:0000259" key="6">
    <source>
        <dbReference type="PROSITE" id="PS50983"/>
    </source>
</evidence>
<dbReference type="Proteomes" id="UP000216188">
    <property type="component" value="Unassembled WGS sequence"/>
</dbReference>
<evidence type="ECO:0000256" key="2">
    <source>
        <dbReference type="ARBA" id="ARBA00008814"/>
    </source>
</evidence>
<accession>A0A256G0A4</accession>
<keyword evidence="8" id="KW-1185">Reference proteome</keyword>
<dbReference type="SUPFAM" id="SSF53807">
    <property type="entry name" value="Helical backbone' metal receptor"/>
    <property type="match status" value="1"/>
</dbReference>
<protein>
    <submittedName>
        <fullName evidence="7">Periplasmic binding family protein</fullName>
    </submittedName>
</protein>
<dbReference type="PANTHER" id="PTHR30532">
    <property type="entry name" value="IRON III DICITRATE-BINDING PERIPLASMIC PROTEIN"/>
    <property type="match status" value="1"/>
</dbReference>
<evidence type="ECO:0000256" key="1">
    <source>
        <dbReference type="ARBA" id="ARBA00004196"/>
    </source>
</evidence>
<dbReference type="CDD" id="cd01146">
    <property type="entry name" value="FhuD"/>
    <property type="match status" value="1"/>
</dbReference>
<proteinExistence type="inferred from homology"/>
<dbReference type="Gene3D" id="3.40.50.1980">
    <property type="entry name" value="Nitrogenase molybdenum iron protein domain"/>
    <property type="match status" value="2"/>
</dbReference>
<reference evidence="7 8" key="1">
    <citation type="submission" date="2017-07" db="EMBL/GenBank/DDBJ databases">
        <title>Phylogenetic study on the rhizospheric bacterium Ochrobactrum sp. A44.</title>
        <authorList>
            <person name="Krzyzanowska D.M."/>
            <person name="Ossowicki A."/>
            <person name="Rajewska M."/>
            <person name="Maciag T."/>
            <person name="Kaczynski Z."/>
            <person name="Czerwicka M."/>
            <person name="Jafra S."/>
        </authorList>
    </citation>
    <scope>NUCLEOTIDE SEQUENCE [LARGE SCALE GENOMIC DNA]</scope>
    <source>
        <strain evidence="7 8">CCUG 30717</strain>
    </source>
</reference>
<evidence type="ECO:0000313" key="8">
    <source>
        <dbReference type="Proteomes" id="UP000216188"/>
    </source>
</evidence>
<comment type="similarity">
    <text evidence="2">Belongs to the bacterial solute-binding protein 8 family.</text>
</comment>
<dbReference type="GO" id="GO:0030288">
    <property type="term" value="C:outer membrane-bounded periplasmic space"/>
    <property type="evidence" value="ECO:0007669"/>
    <property type="project" value="TreeGrafter"/>
</dbReference>
<keyword evidence="4" id="KW-0410">Iron transport</keyword>
<dbReference type="AlphaFoldDB" id="A0A256G0A4"/>
<gene>
    <name evidence="7" type="ORF">CEV34_5494</name>
</gene>
<feature type="domain" description="Fe/B12 periplasmic-binding" evidence="6">
    <location>
        <begin position="52"/>
        <end position="309"/>
    </location>
</feature>
<keyword evidence="5" id="KW-0732">Signal</keyword>
<evidence type="ECO:0000256" key="4">
    <source>
        <dbReference type="ARBA" id="ARBA00022496"/>
    </source>
</evidence>
<dbReference type="PROSITE" id="PS50983">
    <property type="entry name" value="FE_B12_PBP"/>
    <property type="match status" value="1"/>
</dbReference>
<dbReference type="InterPro" id="IPR002491">
    <property type="entry name" value="ABC_transptr_periplasmic_BD"/>
</dbReference>
<comment type="caution">
    <text evidence="7">The sequence shown here is derived from an EMBL/GenBank/DDBJ whole genome shotgun (WGS) entry which is preliminary data.</text>
</comment>
<dbReference type="Pfam" id="PF01497">
    <property type="entry name" value="Peripla_BP_2"/>
    <property type="match status" value="1"/>
</dbReference>